<gene>
    <name evidence="3" type="ORF">D7X32_35940</name>
</gene>
<dbReference type="Pfam" id="PF01965">
    <property type="entry name" value="DJ-1_PfpI"/>
    <property type="match status" value="1"/>
</dbReference>
<evidence type="ECO:0000256" key="1">
    <source>
        <dbReference type="ARBA" id="ARBA00008542"/>
    </source>
</evidence>
<dbReference type="PANTHER" id="PTHR42733">
    <property type="entry name" value="DJ-1 PROTEIN"/>
    <property type="match status" value="1"/>
</dbReference>
<evidence type="ECO:0000313" key="3">
    <source>
        <dbReference type="EMBL" id="RKG96468.1"/>
    </source>
</evidence>
<feature type="domain" description="DJ-1/PfpI" evidence="2">
    <location>
        <begin position="7"/>
        <end position="174"/>
    </location>
</feature>
<keyword evidence="4" id="KW-1185">Reference proteome</keyword>
<keyword evidence="3" id="KW-0808">Transferase</keyword>
<dbReference type="NCBIfam" id="TIGR01382">
    <property type="entry name" value="PfpI"/>
    <property type="match status" value="1"/>
</dbReference>
<dbReference type="InterPro" id="IPR002818">
    <property type="entry name" value="DJ-1/PfpI"/>
</dbReference>
<dbReference type="SUPFAM" id="SSF52317">
    <property type="entry name" value="Class I glutamine amidotransferase-like"/>
    <property type="match status" value="1"/>
</dbReference>
<dbReference type="CDD" id="cd03134">
    <property type="entry name" value="GATase1_PfpI_like"/>
    <property type="match status" value="1"/>
</dbReference>
<evidence type="ECO:0000313" key="4">
    <source>
        <dbReference type="Proteomes" id="UP000268313"/>
    </source>
</evidence>
<dbReference type="Proteomes" id="UP000268313">
    <property type="component" value="Unassembled WGS sequence"/>
</dbReference>
<dbReference type="Gene3D" id="3.40.50.880">
    <property type="match status" value="1"/>
</dbReference>
<dbReference type="PROSITE" id="PS51276">
    <property type="entry name" value="PEPTIDASE_C56_PFPI"/>
    <property type="match status" value="1"/>
</dbReference>
<dbReference type="InterPro" id="IPR006286">
    <property type="entry name" value="C56_PfpI-like"/>
</dbReference>
<keyword evidence="3" id="KW-0315">Glutamine amidotransferase</keyword>
<evidence type="ECO:0000259" key="2">
    <source>
        <dbReference type="Pfam" id="PF01965"/>
    </source>
</evidence>
<dbReference type="AlphaFoldDB" id="A0A3A8JN77"/>
<name>A0A3A8JN77_9BACT</name>
<organism evidence="3 4">
    <name type="scientific">Corallococcus carmarthensis</name>
    <dbReference type="NCBI Taxonomy" id="2316728"/>
    <lineage>
        <taxon>Bacteria</taxon>
        <taxon>Pseudomonadati</taxon>
        <taxon>Myxococcota</taxon>
        <taxon>Myxococcia</taxon>
        <taxon>Myxococcales</taxon>
        <taxon>Cystobacterineae</taxon>
        <taxon>Myxococcaceae</taxon>
        <taxon>Corallococcus</taxon>
    </lineage>
</organism>
<reference evidence="4" key="1">
    <citation type="submission" date="2018-09" db="EMBL/GenBank/DDBJ databases">
        <authorList>
            <person name="Livingstone P.G."/>
            <person name="Whitworth D.E."/>
        </authorList>
    </citation>
    <scope>NUCLEOTIDE SEQUENCE [LARGE SCALE GENOMIC DNA]</scope>
    <source>
        <strain evidence="4">CA043D</strain>
    </source>
</reference>
<dbReference type="InterPro" id="IPR029062">
    <property type="entry name" value="Class_I_gatase-like"/>
</dbReference>
<dbReference type="PANTHER" id="PTHR42733:SF12">
    <property type="entry name" value="PROTEINASE"/>
    <property type="match status" value="1"/>
</dbReference>
<accession>A0A3A8JN77</accession>
<dbReference type="EMBL" id="RAWE01000212">
    <property type="protein sequence ID" value="RKG96468.1"/>
    <property type="molecule type" value="Genomic_DNA"/>
</dbReference>
<dbReference type="RefSeq" id="WP_120607049.1">
    <property type="nucleotide sequence ID" value="NZ_JABFJX010000260.1"/>
</dbReference>
<comment type="similarity">
    <text evidence="1">Belongs to the peptidase C56 family.</text>
</comment>
<protein>
    <submittedName>
        <fullName evidence="3">Type 1 glutamine amidotransferase</fullName>
    </submittedName>
</protein>
<proteinExistence type="inferred from homology"/>
<comment type="caution">
    <text evidence="3">The sequence shown here is derived from an EMBL/GenBank/DDBJ whole genome shotgun (WGS) entry which is preliminary data.</text>
</comment>
<dbReference type="OrthoDB" id="9792284at2"/>
<dbReference type="GO" id="GO:0016740">
    <property type="term" value="F:transferase activity"/>
    <property type="evidence" value="ECO:0007669"/>
    <property type="project" value="UniProtKB-KW"/>
</dbReference>
<sequence>MKKLKGMRVAVLAADGFEQVELTRPVKRLEREGARVTIVSLHKGRIRGMNLLVPGRKVRVDATLRDVKAADFDALLLPGGFMNPDFLRQSALALDFVKDADLLDQPIAVICHGPWLLASAGLLEGRHLTSWPGIRNDMENAGAHWTDEPVVRDSNWVSSRGPHDLLAFEHAMVELFAERMSPAIARRTTTEAAPRWPRWLAGGLAAAATLGLVARSRKALA</sequence>